<dbReference type="AlphaFoldDB" id="A0A6M0RMH7"/>
<dbReference type="EMBL" id="QXHD01000004">
    <property type="protein sequence ID" value="NEZ57467.1"/>
    <property type="molecule type" value="Genomic_DNA"/>
</dbReference>
<evidence type="ECO:0000256" key="1">
    <source>
        <dbReference type="SAM" id="MobiDB-lite"/>
    </source>
</evidence>
<feature type="transmembrane region" description="Helical" evidence="2">
    <location>
        <begin position="231"/>
        <end position="254"/>
    </location>
</feature>
<gene>
    <name evidence="3" type="ORF">DXZ20_17655</name>
</gene>
<dbReference type="Proteomes" id="UP000481033">
    <property type="component" value="Unassembled WGS sequence"/>
</dbReference>
<organism evidence="3 4">
    <name type="scientific">Adonisia turfae CCMR0081</name>
    <dbReference type="NCBI Taxonomy" id="2292702"/>
    <lineage>
        <taxon>Bacteria</taxon>
        <taxon>Bacillati</taxon>
        <taxon>Cyanobacteriota</taxon>
        <taxon>Adonisia</taxon>
        <taxon>Adonisia turfae</taxon>
    </lineage>
</organism>
<evidence type="ECO:0000256" key="2">
    <source>
        <dbReference type="SAM" id="Phobius"/>
    </source>
</evidence>
<feature type="region of interest" description="Disordered" evidence="1">
    <location>
        <begin position="18"/>
        <end position="38"/>
    </location>
</feature>
<evidence type="ECO:0000313" key="3">
    <source>
        <dbReference type="EMBL" id="NEZ57467.1"/>
    </source>
</evidence>
<feature type="transmembrane region" description="Helical" evidence="2">
    <location>
        <begin position="289"/>
        <end position="306"/>
    </location>
</feature>
<protein>
    <submittedName>
        <fullName evidence="3">Uncharacterized protein</fullName>
    </submittedName>
</protein>
<evidence type="ECO:0000313" key="4">
    <source>
        <dbReference type="Proteomes" id="UP000481033"/>
    </source>
</evidence>
<keyword evidence="4" id="KW-1185">Reference proteome</keyword>
<reference evidence="3 4" key="1">
    <citation type="journal article" date="2020" name="Microb. Ecol.">
        <title>Ecogenomics of the Marine Benthic Filamentous Cyanobacterium Adonisia.</title>
        <authorList>
            <person name="Walter J.M."/>
            <person name="Coutinho F.H."/>
            <person name="Leomil L."/>
            <person name="Hargreaves P.I."/>
            <person name="Campeao M.E."/>
            <person name="Vieira V.V."/>
            <person name="Silva B.S."/>
            <person name="Fistarol G.O."/>
            <person name="Salomon P.S."/>
            <person name="Sawabe T."/>
            <person name="Mino S."/>
            <person name="Hosokawa M."/>
            <person name="Miyashita H."/>
            <person name="Maruyama F."/>
            <person name="van Verk M.C."/>
            <person name="Dutilh B.E."/>
            <person name="Thompson C.C."/>
            <person name="Thompson F.L."/>
        </authorList>
    </citation>
    <scope>NUCLEOTIDE SEQUENCE [LARGE SCALE GENOMIC DNA]</scope>
    <source>
        <strain evidence="3 4">CCMR0081</strain>
    </source>
</reference>
<keyword evidence="2" id="KW-0812">Transmembrane</keyword>
<proteinExistence type="predicted"/>
<feature type="transmembrane region" description="Helical" evidence="2">
    <location>
        <begin position="260"/>
        <end position="277"/>
    </location>
</feature>
<accession>A0A6M0RMH7</accession>
<sequence length="307" mass="34521">MNDLDMELQTIRQKLQTLKASPPETMAAPWSPSRLTAPSPNLAQVTTAIETLRQRSGQTLSSSPVPGSSLQQFDAALGAVEQLAQQQRQALRRLQSVGDSLIQHIQPGTSPDIDDITRFLAECQAIQIPTVQRDADGYLELIYHTVDFHQAEHDATSNAQTLRLRSQSLFKHPLHQEQGRSNDFDDQYDRKTNGTGFVSDLRRVYQQLSGSIQRWTRRYLHSRRQTRVSQFTLLDSAIWCIGAAIFRLILNQLFQINPALWPPVAFILIAGIILSLYRAILSPRPDPVLGYRTLMIILGLLVGGRFA</sequence>
<dbReference type="RefSeq" id="WP_163699557.1">
    <property type="nucleotide sequence ID" value="NZ_QXHD01000004.1"/>
</dbReference>
<keyword evidence="2" id="KW-0472">Membrane</keyword>
<comment type="caution">
    <text evidence="3">The sequence shown here is derived from an EMBL/GenBank/DDBJ whole genome shotgun (WGS) entry which is preliminary data.</text>
</comment>
<keyword evidence="2" id="KW-1133">Transmembrane helix</keyword>
<name>A0A6M0RMH7_9CYAN</name>